<dbReference type="AlphaFoldDB" id="A0A5B8S3B0"/>
<dbReference type="InterPro" id="IPR001466">
    <property type="entry name" value="Beta-lactam-related"/>
</dbReference>
<dbReference type="Gene3D" id="3.40.710.10">
    <property type="entry name" value="DD-peptidase/beta-lactamase superfamily"/>
    <property type="match status" value="1"/>
</dbReference>
<evidence type="ECO:0000259" key="3">
    <source>
        <dbReference type="Pfam" id="PF16561"/>
    </source>
</evidence>
<dbReference type="KEGG" id="ngf:FRF71_07025"/>
<dbReference type="InterPro" id="IPR012338">
    <property type="entry name" value="Beta-lactam/transpept-like"/>
</dbReference>
<dbReference type="Gene3D" id="2.60.40.10">
    <property type="entry name" value="Immunoglobulins"/>
    <property type="match status" value="1"/>
</dbReference>
<evidence type="ECO:0000313" key="5">
    <source>
        <dbReference type="Proteomes" id="UP000321172"/>
    </source>
</evidence>
<keyword evidence="1" id="KW-0732">Signal</keyword>
<dbReference type="InterPro" id="IPR050491">
    <property type="entry name" value="AmpC-like"/>
</dbReference>
<dbReference type="SUPFAM" id="SSF81296">
    <property type="entry name" value="E set domains"/>
    <property type="match status" value="1"/>
</dbReference>
<protein>
    <submittedName>
        <fullName evidence="4">Serine hydrolase</fullName>
    </submittedName>
</protein>
<dbReference type="InterPro" id="IPR014756">
    <property type="entry name" value="Ig_E-set"/>
</dbReference>
<dbReference type="SUPFAM" id="SSF56601">
    <property type="entry name" value="beta-lactamase/transpeptidase-like"/>
    <property type="match status" value="1"/>
</dbReference>
<sequence length="519" mass="54614">MKRLAALAFAAALLASPALAQDLPEGLPPLGVAKACKPPKDTVGGPMDAEAKALAKGLLPAWTGTETKPQALAKRMQALQVPGVSLAVIRGGKIVLARGWGIADMGTCAPVTADTLFQAGSVSKVVTATLAMQAVSANKHPLDADINWALARWQLPGNPAYPKERATLHRLLSHSAGVSNPDSAGYPPSAAAPSLLAILTGKGVKGQPVRVTGQPGTWAYSNGGYLVVEAALEDMTGESFTALAQREVLERAGMTRSTFAQPPASPLLEATAAGHHLGKPFADRFYNVAELAAGGLWSTPSDVARLLIALRASYNGSDQALLPQAAAREMAKVQASSWGLGLELKGQGPAFTFGHDGTRWGMFTRAFIHAESGDGIVVMANDFRGFDLADELIRAAALRYGWTSRQPRALASLPADQPIYLRGSMNEWGTTLPLRREPGRFVAEVQLPAGRHQFKLATADWDLLALGQADAAALKANGGTLRLGAPGTSITFQTDRAANWLVTLDKLETGRPRLTIAPR</sequence>
<gene>
    <name evidence="4" type="ORF">FRF71_07025</name>
</gene>
<organism evidence="4 5">
    <name type="scientific">Novosphingobium ginsenosidimutans</name>
    <dbReference type="NCBI Taxonomy" id="1176536"/>
    <lineage>
        <taxon>Bacteria</taxon>
        <taxon>Pseudomonadati</taxon>
        <taxon>Pseudomonadota</taxon>
        <taxon>Alphaproteobacteria</taxon>
        <taxon>Sphingomonadales</taxon>
        <taxon>Sphingomonadaceae</taxon>
        <taxon>Novosphingobium</taxon>
    </lineage>
</organism>
<accession>A0A5B8S3B0</accession>
<feature type="domain" description="Beta-lactamase-related" evidence="2">
    <location>
        <begin position="71"/>
        <end position="396"/>
    </location>
</feature>
<keyword evidence="4" id="KW-0378">Hydrolase</keyword>
<dbReference type="Pfam" id="PF00144">
    <property type="entry name" value="Beta-lactamase"/>
    <property type="match status" value="1"/>
</dbReference>
<feature type="chain" id="PRO_5022899051" evidence="1">
    <location>
        <begin position="21"/>
        <end position="519"/>
    </location>
</feature>
<evidence type="ECO:0000256" key="1">
    <source>
        <dbReference type="SAM" id="SignalP"/>
    </source>
</evidence>
<keyword evidence="5" id="KW-1185">Reference proteome</keyword>
<proteinExistence type="predicted"/>
<dbReference type="Proteomes" id="UP000321172">
    <property type="component" value="Chromosome"/>
</dbReference>
<dbReference type="PANTHER" id="PTHR46825:SF12">
    <property type="entry name" value="PENICILLIN-BINDING PROTEIN 4"/>
    <property type="match status" value="1"/>
</dbReference>
<dbReference type="EMBL" id="CP042345">
    <property type="protein sequence ID" value="QEA15911.1"/>
    <property type="molecule type" value="Genomic_DNA"/>
</dbReference>
<dbReference type="GO" id="GO:0016787">
    <property type="term" value="F:hydrolase activity"/>
    <property type="evidence" value="ECO:0007669"/>
    <property type="project" value="UniProtKB-KW"/>
</dbReference>
<dbReference type="InterPro" id="IPR032640">
    <property type="entry name" value="AMPK1_CBM"/>
</dbReference>
<evidence type="ECO:0000313" key="4">
    <source>
        <dbReference type="EMBL" id="QEA15911.1"/>
    </source>
</evidence>
<feature type="signal peptide" evidence="1">
    <location>
        <begin position="1"/>
        <end position="20"/>
    </location>
</feature>
<feature type="domain" description="AMP-activated protein kinase glycogen-binding" evidence="3">
    <location>
        <begin position="419"/>
        <end position="456"/>
    </location>
</feature>
<dbReference type="OrthoDB" id="119951at2"/>
<reference evidence="4 5" key="1">
    <citation type="journal article" date="2013" name="J. Microbiol. Biotechnol.">
        <title>Novosphingobium ginsenosidimutans sp. nov., with the ability to convert ginsenoside.</title>
        <authorList>
            <person name="Kim J.K."/>
            <person name="He D."/>
            <person name="Liu Q.M."/>
            <person name="Park H.Y."/>
            <person name="Jung M.S."/>
            <person name="Yoon M.H."/>
            <person name="Kim S.C."/>
            <person name="Im W.T."/>
        </authorList>
    </citation>
    <scope>NUCLEOTIDE SEQUENCE [LARGE SCALE GENOMIC DNA]</scope>
    <source>
        <strain evidence="4 5">FW-6</strain>
    </source>
</reference>
<evidence type="ECO:0000259" key="2">
    <source>
        <dbReference type="Pfam" id="PF00144"/>
    </source>
</evidence>
<dbReference type="RefSeq" id="WP_147089943.1">
    <property type="nucleotide sequence ID" value="NZ_BAABJD010000001.1"/>
</dbReference>
<dbReference type="PANTHER" id="PTHR46825">
    <property type="entry name" value="D-ALANYL-D-ALANINE-CARBOXYPEPTIDASE/ENDOPEPTIDASE AMPH"/>
    <property type="match status" value="1"/>
</dbReference>
<name>A0A5B8S3B0_9SPHN</name>
<dbReference type="Pfam" id="PF16561">
    <property type="entry name" value="AMPK1_CBM"/>
    <property type="match status" value="1"/>
</dbReference>
<dbReference type="InterPro" id="IPR013783">
    <property type="entry name" value="Ig-like_fold"/>
</dbReference>